<dbReference type="AlphaFoldDB" id="A0A6C0LVX6"/>
<proteinExistence type="predicted"/>
<evidence type="ECO:0000256" key="1">
    <source>
        <dbReference type="SAM" id="MobiDB-lite"/>
    </source>
</evidence>
<organism evidence="2">
    <name type="scientific">viral metagenome</name>
    <dbReference type="NCBI Taxonomy" id="1070528"/>
    <lineage>
        <taxon>unclassified sequences</taxon>
        <taxon>metagenomes</taxon>
        <taxon>organismal metagenomes</taxon>
    </lineage>
</organism>
<feature type="compositionally biased region" description="Low complexity" evidence="1">
    <location>
        <begin position="47"/>
        <end position="61"/>
    </location>
</feature>
<reference evidence="2" key="1">
    <citation type="journal article" date="2020" name="Nature">
        <title>Giant virus diversity and host interactions through global metagenomics.</title>
        <authorList>
            <person name="Schulz F."/>
            <person name="Roux S."/>
            <person name="Paez-Espino D."/>
            <person name="Jungbluth S."/>
            <person name="Walsh D.A."/>
            <person name="Denef V.J."/>
            <person name="McMahon K.D."/>
            <person name="Konstantinidis K.T."/>
            <person name="Eloe-Fadrosh E.A."/>
            <person name="Kyrpides N.C."/>
            <person name="Woyke T."/>
        </authorList>
    </citation>
    <scope>NUCLEOTIDE SEQUENCE</scope>
    <source>
        <strain evidence="2">GVMAG-S-1017244-22</strain>
    </source>
</reference>
<evidence type="ECO:0008006" key="3">
    <source>
        <dbReference type="Google" id="ProtNLM"/>
    </source>
</evidence>
<dbReference type="EMBL" id="MN740580">
    <property type="protein sequence ID" value="QHU34777.1"/>
    <property type="molecule type" value="Genomic_DNA"/>
</dbReference>
<feature type="compositionally biased region" description="Basic residues" evidence="1">
    <location>
        <begin position="7"/>
        <end position="31"/>
    </location>
</feature>
<accession>A0A6C0LVX6</accession>
<evidence type="ECO:0000313" key="2">
    <source>
        <dbReference type="EMBL" id="QHU34777.1"/>
    </source>
</evidence>
<dbReference type="SUPFAM" id="SSF52047">
    <property type="entry name" value="RNI-like"/>
    <property type="match status" value="1"/>
</dbReference>
<protein>
    <recommendedName>
        <fullName evidence="3">F-box domain-containing protein</fullName>
    </recommendedName>
</protein>
<name>A0A6C0LVX6_9ZZZZ</name>
<sequence>MPTQIKHPPKPAKSKTQPKKTSKTAKSKSSPKKTAGSPKTLSKKVPKPQSRSKTSKSPPKKAGGVGSPPKHSISRAEIPSIKLDDMPDELLGNIFGRLDLKRSTKLKGINHSFAKKNLVIESEKLDLTRIKINKTIIDIINKYLDKAKVKILILDDITFEDEKCFDEFIKYLKKFENIEELQICRFWSQQYKYKRINSHYNNYFILLIENIRFLVNLKKLTIKSIDIEEETENNIEKPFSIVFIETLKLLVNLKHLIFEHNLISPDTSRYINSTIYGRPINGIRGINGIKHITTYEDEHNVMKKENGH</sequence>
<feature type="region of interest" description="Disordered" evidence="1">
    <location>
        <begin position="1"/>
        <end position="74"/>
    </location>
</feature>